<evidence type="ECO:0000313" key="3">
    <source>
        <dbReference type="EMBL" id="MDM8563131.1"/>
    </source>
</evidence>
<accession>A0ABT7VUA2</accession>
<dbReference type="Gene3D" id="1.20.5.340">
    <property type="match status" value="1"/>
</dbReference>
<dbReference type="Proteomes" id="UP001171945">
    <property type="component" value="Unassembled WGS sequence"/>
</dbReference>
<reference evidence="3" key="1">
    <citation type="submission" date="2023-06" db="EMBL/GenBank/DDBJ databases">
        <title>Uncultivated large filamentous bacteria from sulfidic sediments reveal new species and different genomic features in energy metabolism and defense.</title>
        <authorList>
            <person name="Fonseca A."/>
        </authorList>
    </citation>
    <scope>NUCLEOTIDE SEQUENCE</scope>
    <source>
        <strain evidence="3">HSG4</strain>
    </source>
</reference>
<gene>
    <name evidence="3" type="ORF">QUF54_07240</name>
</gene>
<organism evidence="3 4">
    <name type="scientific">Candidatus Marithioploca araucensis</name>
    <dbReference type="NCBI Taxonomy" id="70273"/>
    <lineage>
        <taxon>Bacteria</taxon>
        <taxon>Pseudomonadati</taxon>
        <taxon>Pseudomonadota</taxon>
        <taxon>Gammaproteobacteria</taxon>
        <taxon>Thiotrichales</taxon>
        <taxon>Thiotrichaceae</taxon>
        <taxon>Candidatus Marithioploca</taxon>
    </lineage>
</organism>
<keyword evidence="2" id="KW-0812">Transmembrane</keyword>
<dbReference type="SUPFAM" id="SSF58100">
    <property type="entry name" value="Bacterial hemolysins"/>
    <property type="match status" value="1"/>
</dbReference>
<evidence type="ECO:0000256" key="2">
    <source>
        <dbReference type="SAM" id="Phobius"/>
    </source>
</evidence>
<evidence type="ECO:0000256" key="1">
    <source>
        <dbReference type="SAM" id="Coils"/>
    </source>
</evidence>
<protein>
    <recommendedName>
        <fullName evidence="5">DUF2135 domain-containing protein</fullName>
    </recommendedName>
</protein>
<feature type="coiled-coil region" evidence="1">
    <location>
        <begin position="44"/>
        <end position="127"/>
    </location>
</feature>
<keyword evidence="2" id="KW-0472">Membrane</keyword>
<sequence>GTRKMKRLRREINIFSLSALDLFAAAMGTFILLTVLLFPYYLKNAEIVEKMSALRQELEKTQTNLAQTQQQLQECTTQREQCETQRTQLQERIQECQAQQSNLKGQISTLQQEIKNCQEKLKQTFLAIIMKWTTNRQDVDLHLIDTEGNEFYFERHNRNRAHFRNSSAELSVDTTKGPGIEIWENPRAKPGHYKLYANLYARHGNSKNPLVKSTVYYRDGAKKLREITLTQEKQKQLIAIIEVNTEGDVVVR</sequence>
<dbReference type="EMBL" id="JAUCGM010000464">
    <property type="protein sequence ID" value="MDM8563131.1"/>
    <property type="molecule type" value="Genomic_DNA"/>
</dbReference>
<feature type="transmembrane region" description="Helical" evidence="2">
    <location>
        <begin position="12"/>
        <end position="42"/>
    </location>
</feature>
<proteinExistence type="predicted"/>
<keyword evidence="1" id="KW-0175">Coiled coil</keyword>
<keyword evidence="2" id="KW-1133">Transmembrane helix</keyword>
<feature type="non-terminal residue" evidence="3">
    <location>
        <position position="1"/>
    </location>
</feature>
<evidence type="ECO:0008006" key="5">
    <source>
        <dbReference type="Google" id="ProtNLM"/>
    </source>
</evidence>
<name>A0ABT7VUA2_9GAMM</name>
<comment type="caution">
    <text evidence="3">The sequence shown here is derived from an EMBL/GenBank/DDBJ whole genome shotgun (WGS) entry which is preliminary data.</text>
</comment>
<evidence type="ECO:0000313" key="4">
    <source>
        <dbReference type="Proteomes" id="UP001171945"/>
    </source>
</evidence>
<keyword evidence="4" id="KW-1185">Reference proteome</keyword>